<evidence type="ECO:0000256" key="3">
    <source>
        <dbReference type="ARBA" id="ARBA00022692"/>
    </source>
</evidence>
<keyword evidence="9" id="KW-1185">Reference proteome</keyword>
<comment type="similarity">
    <text evidence="2">Belongs to the TMEM19 family.</text>
</comment>
<feature type="signal peptide" evidence="7">
    <location>
        <begin position="1"/>
        <end position="20"/>
    </location>
</feature>
<evidence type="ECO:0000256" key="1">
    <source>
        <dbReference type="ARBA" id="ARBA00004141"/>
    </source>
</evidence>
<proteinExistence type="inferred from homology"/>
<dbReference type="Proteomes" id="UP000059188">
    <property type="component" value="Unassembled WGS sequence"/>
</dbReference>
<evidence type="ECO:0000256" key="4">
    <source>
        <dbReference type="ARBA" id="ARBA00022989"/>
    </source>
</evidence>
<evidence type="ECO:0000256" key="6">
    <source>
        <dbReference type="SAM" id="Phobius"/>
    </source>
</evidence>
<accession>A0A0B7FA15</accession>
<feature type="transmembrane region" description="Helical" evidence="6">
    <location>
        <begin position="200"/>
        <end position="219"/>
    </location>
</feature>
<name>A0A0B7FA15_THACB</name>
<dbReference type="GO" id="GO:0016020">
    <property type="term" value="C:membrane"/>
    <property type="evidence" value="ECO:0007669"/>
    <property type="project" value="UniProtKB-SubCell"/>
</dbReference>
<evidence type="ECO:0000256" key="5">
    <source>
        <dbReference type="ARBA" id="ARBA00023136"/>
    </source>
</evidence>
<organism evidence="8 9">
    <name type="scientific">Thanatephorus cucumeris (strain AG1-IB / isolate 7/3/14)</name>
    <name type="common">Lettuce bottom rot fungus</name>
    <name type="synonym">Rhizoctonia solani</name>
    <dbReference type="NCBI Taxonomy" id="1108050"/>
    <lineage>
        <taxon>Eukaryota</taxon>
        <taxon>Fungi</taxon>
        <taxon>Dikarya</taxon>
        <taxon>Basidiomycota</taxon>
        <taxon>Agaricomycotina</taxon>
        <taxon>Agaricomycetes</taxon>
        <taxon>Cantharellales</taxon>
        <taxon>Ceratobasidiaceae</taxon>
        <taxon>Rhizoctonia</taxon>
        <taxon>Rhizoctonia solani AG-1</taxon>
    </lineage>
</organism>
<dbReference type="PANTHER" id="PTHR13353">
    <property type="entry name" value="TRANSMEMBRANE PROTEIN 19"/>
    <property type="match status" value="1"/>
</dbReference>
<dbReference type="InterPro" id="IPR002794">
    <property type="entry name" value="DUF92_TMEM19"/>
</dbReference>
<feature type="transmembrane region" description="Helical" evidence="6">
    <location>
        <begin position="231"/>
        <end position="253"/>
    </location>
</feature>
<evidence type="ECO:0000256" key="2">
    <source>
        <dbReference type="ARBA" id="ARBA00009012"/>
    </source>
</evidence>
<dbReference type="Pfam" id="PF01940">
    <property type="entry name" value="DUF92"/>
    <property type="match status" value="1"/>
</dbReference>
<keyword evidence="4 6" id="KW-1133">Transmembrane helix</keyword>
<keyword evidence="5 6" id="KW-0472">Membrane</keyword>
<dbReference type="AlphaFoldDB" id="A0A0B7FA15"/>
<gene>
    <name evidence="8" type="ORF">RSOLAG1IB_06101</name>
</gene>
<sequence>MAPSFPVIPALLALLLGAQGIKKRSLSPSGGITAFVVGFLMMSVPLRGFGVSLIVFYLTGSKVTKIGKQIKGKLEEGHDVNGYRSGWQVLSNSFTALVASCLWGASFAPGSIHAYLIGPFIPSWNRIDLNKEEFCPISPYVGDGWSRKLILVGLAHFACCLGDTMASELGILSKASPRLVTTFTKVPPGTNGAMSRTGTLASLAGGVIMGVAMIISLLIESPACRSELGSLSFSLILAGALSGVGGSALDSLLGATIQRTEFSGVSNSIITDETKSRPRQTGEVKVISGRDVVTNNQVNVISSILTGVLIGWLA</sequence>
<keyword evidence="3 6" id="KW-0812">Transmembrane</keyword>
<reference evidence="8 9" key="1">
    <citation type="submission" date="2014-11" db="EMBL/GenBank/DDBJ databases">
        <authorList>
            <person name="Wibberg Daniel"/>
        </authorList>
    </citation>
    <scope>NUCLEOTIDE SEQUENCE [LARGE SCALE GENOMIC DNA]</scope>
    <source>
        <strain evidence="8">Rhizoctonia solani AG1-IB 7/3/14</strain>
    </source>
</reference>
<evidence type="ECO:0000256" key="7">
    <source>
        <dbReference type="SAM" id="SignalP"/>
    </source>
</evidence>
<comment type="subcellular location">
    <subcellularLocation>
        <location evidence="1">Membrane</location>
        <topology evidence="1">Multi-pass membrane protein</topology>
    </subcellularLocation>
</comment>
<dbReference type="EMBL" id="LN679110">
    <property type="protein sequence ID" value="CEL53033.1"/>
    <property type="molecule type" value="Genomic_DNA"/>
</dbReference>
<dbReference type="STRING" id="1108050.A0A0B7FA15"/>
<feature type="chain" id="PRO_5002114050" evidence="7">
    <location>
        <begin position="21"/>
        <end position="314"/>
    </location>
</feature>
<dbReference type="OrthoDB" id="30881at2759"/>
<feature type="transmembrane region" description="Helical" evidence="6">
    <location>
        <begin position="30"/>
        <end position="58"/>
    </location>
</feature>
<keyword evidence="7" id="KW-0732">Signal</keyword>
<dbReference type="PANTHER" id="PTHR13353:SF5">
    <property type="entry name" value="TRANSMEMBRANE PROTEIN 19"/>
    <property type="match status" value="1"/>
</dbReference>
<protein>
    <submittedName>
        <fullName evidence="8">Transmembrane protein 19</fullName>
    </submittedName>
</protein>
<evidence type="ECO:0000313" key="9">
    <source>
        <dbReference type="Proteomes" id="UP000059188"/>
    </source>
</evidence>
<evidence type="ECO:0000313" key="8">
    <source>
        <dbReference type="EMBL" id="CEL53033.1"/>
    </source>
</evidence>